<dbReference type="AlphaFoldDB" id="A0AAE4UY29"/>
<name>A0AAE4UY29_9NOCA</name>
<dbReference type="InterPro" id="IPR007848">
    <property type="entry name" value="Small_mtfrase_dom"/>
</dbReference>
<gene>
    <name evidence="2" type="ORF">R4315_09885</name>
</gene>
<comment type="caution">
    <text evidence="2">The sequence shown here is derived from an EMBL/GenBank/DDBJ whole genome shotgun (WGS) entry which is preliminary data.</text>
</comment>
<dbReference type="InterPro" id="IPR002052">
    <property type="entry name" value="DNA_methylase_N6_adenine_CS"/>
</dbReference>
<dbReference type="CDD" id="cd02440">
    <property type="entry name" value="AdoMet_MTases"/>
    <property type="match status" value="1"/>
</dbReference>
<dbReference type="PANTHER" id="PTHR18895">
    <property type="entry name" value="HEMK METHYLTRANSFERASE"/>
    <property type="match status" value="1"/>
</dbReference>
<reference evidence="2" key="1">
    <citation type="submission" date="2023-10" db="EMBL/GenBank/DDBJ databases">
        <title>Development of a sustainable strategy for remediation of hydrocarbon-contaminated territories based on the waste exchange concept.</title>
        <authorList>
            <person name="Krivoruchko A."/>
        </authorList>
    </citation>
    <scope>NUCLEOTIDE SEQUENCE</scope>
    <source>
        <strain evidence="2">IEGM 68</strain>
    </source>
</reference>
<evidence type="ECO:0000313" key="3">
    <source>
        <dbReference type="Proteomes" id="UP001185863"/>
    </source>
</evidence>
<dbReference type="InterPro" id="IPR029063">
    <property type="entry name" value="SAM-dependent_MTases_sf"/>
</dbReference>
<dbReference type="GO" id="GO:0032259">
    <property type="term" value="P:methylation"/>
    <property type="evidence" value="ECO:0007669"/>
    <property type="project" value="UniProtKB-KW"/>
</dbReference>
<dbReference type="SUPFAM" id="SSF53335">
    <property type="entry name" value="S-adenosyl-L-methionine-dependent methyltransferases"/>
    <property type="match status" value="1"/>
</dbReference>
<evidence type="ECO:0000259" key="1">
    <source>
        <dbReference type="Pfam" id="PF05175"/>
    </source>
</evidence>
<dbReference type="EMBL" id="JAWLUP010000016">
    <property type="protein sequence ID" value="MDV7264850.1"/>
    <property type="molecule type" value="Genomic_DNA"/>
</dbReference>
<protein>
    <submittedName>
        <fullName evidence="2">Class I SAM-dependent methyltransferase</fullName>
    </submittedName>
</protein>
<dbReference type="RefSeq" id="WP_213572749.1">
    <property type="nucleotide sequence ID" value="NZ_JAWLUP010000016.1"/>
</dbReference>
<feature type="domain" description="Methyltransferase small" evidence="1">
    <location>
        <begin position="195"/>
        <end position="310"/>
    </location>
</feature>
<keyword evidence="2" id="KW-0489">Methyltransferase</keyword>
<organism evidence="2 3">
    <name type="scientific">Rhodococcus oxybenzonivorans</name>
    <dbReference type="NCBI Taxonomy" id="1990687"/>
    <lineage>
        <taxon>Bacteria</taxon>
        <taxon>Bacillati</taxon>
        <taxon>Actinomycetota</taxon>
        <taxon>Actinomycetes</taxon>
        <taxon>Mycobacteriales</taxon>
        <taxon>Nocardiaceae</taxon>
        <taxon>Rhodococcus</taxon>
    </lineage>
</organism>
<dbReference type="GO" id="GO:0036009">
    <property type="term" value="F:protein-glutamine N-methyltransferase activity"/>
    <property type="evidence" value="ECO:0007669"/>
    <property type="project" value="TreeGrafter"/>
</dbReference>
<dbReference type="PANTHER" id="PTHR18895:SF74">
    <property type="entry name" value="MTRF1L RELEASE FACTOR GLUTAMINE METHYLTRANSFERASE"/>
    <property type="match status" value="1"/>
</dbReference>
<proteinExistence type="predicted"/>
<keyword evidence="2" id="KW-0808">Transferase</keyword>
<dbReference type="PROSITE" id="PS00092">
    <property type="entry name" value="N6_MTASE"/>
    <property type="match status" value="1"/>
</dbReference>
<dbReference type="Gene3D" id="3.40.50.150">
    <property type="entry name" value="Vaccinia Virus protein VP39"/>
    <property type="match status" value="1"/>
</dbReference>
<sequence length="374" mass="40922">MENEFVRWTEDGTEHSAVWRSTSGARPPKKIRVADDTMTADEAYRLACEGTALLWRGDFHNARQLSVAVAKRTDRKPRKASDDPATAFHLHRQTQSRRAGILGMLLVPFDADQSVPLRRAPDVRQAVLEAYGPSDQPTVTTLRDLLGAIGAHEWQKKGVDIPALGARIHPGYGVFSPIRGEYVDLVADTPLPSLEKAFDIGTGTGVLAAVLAHRGVKKILATEVDSKALASARANLERLGYSDRVQLVETDLFPEGRAPLVVCNPPWIPAKPTSPIEYAIYDPDSAMLRGFLGGLTEHLEPGGEGWLVLSDIAEHLGLRSRDQLLALFDEAGLTVAGRRDVTPRHGKVADRTDPLHAARAREVTSLWRLVPSTR</sequence>
<dbReference type="GO" id="GO:0003676">
    <property type="term" value="F:nucleic acid binding"/>
    <property type="evidence" value="ECO:0007669"/>
    <property type="project" value="InterPro"/>
</dbReference>
<dbReference type="Proteomes" id="UP001185863">
    <property type="component" value="Unassembled WGS sequence"/>
</dbReference>
<accession>A0AAE4UY29</accession>
<dbReference type="Pfam" id="PF05175">
    <property type="entry name" value="MTS"/>
    <property type="match status" value="1"/>
</dbReference>
<evidence type="ECO:0000313" key="2">
    <source>
        <dbReference type="EMBL" id="MDV7264850.1"/>
    </source>
</evidence>
<dbReference type="InterPro" id="IPR050320">
    <property type="entry name" value="N5-glutamine_MTase"/>
</dbReference>